<keyword evidence="4" id="KW-1185">Reference proteome</keyword>
<dbReference type="InterPro" id="IPR003658">
    <property type="entry name" value="Anti-sigma_ant"/>
</dbReference>
<evidence type="ECO:0000313" key="4">
    <source>
        <dbReference type="Proteomes" id="UP000249915"/>
    </source>
</evidence>
<dbReference type="Proteomes" id="UP000249915">
    <property type="component" value="Unassembled WGS sequence"/>
</dbReference>
<dbReference type="PROSITE" id="PS50801">
    <property type="entry name" value="STAS"/>
    <property type="match status" value="1"/>
</dbReference>
<dbReference type="NCBIfam" id="TIGR00377">
    <property type="entry name" value="ant_ant_sig"/>
    <property type="match status" value="1"/>
</dbReference>
<evidence type="ECO:0000256" key="2">
    <source>
        <dbReference type="RuleBase" id="RU003749"/>
    </source>
</evidence>
<dbReference type="GO" id="GO:0043856">
    <property type="term" value="F:anti-sigma factor antagonist activity"/>
    <property type="evidence" value="ECO:0007669"/>
    <property type="project" value="InterPro"/>
</dbReference>
<dbReference type="Gene3D" id="3.30.750.24">
    <property type="entry name" value="STAS domain"/>
    <property type="match status" value="1"/>
</dbReference>
<evidence type="ECO:0000256" key="1">
    <source>
        <dbReference type="ARBA" id="ARBA00009013"/>
    </source>
</evidence>
<sequence length="123" mass="13117">MPELPPQSPLLDVTDERQGQSLIVRVTGDIDLATAPRLERYLTEALEAVPPPHPLVVDLTGVGFLGSCGLALLLRAHDAAAERGTPLRIVAVQRAIRRPVDAVGLRATLVLHPTVESALEHTG</sequence>
<dbReference type="SUPFAM" id="SSF52091">
    <property type="entry name" value="SpoIIaa-like"/>
    <property type="match status" value="1"/>
</dbReference>
<dbReference type="EMBL" id="MASW01000002">
    <property type="protein sequence ID" value="PXY27313.1"/>
    <property type="molecule type" value="Genomic_DNA"/>
</dbReference>
<dbReference type="InterPro" id="IPR002645">
    <property type="entry name" value="STAS_dom"/>
</dbReference>
<comment type="caution">
    <text evidence="3">The sequence shown here is derived from an EMBL/GenBank/DDBJ whole genome shotgun (WGS) entry which is preliminary data.</text>
</comment>
<evidence type="ECO:0000313" key="3">
    <source>
        <dbReference type="EMBL" id="PXY27313.1"/>
    </source>
</evidence>
<dbReference type="InterPro" id="IPR036513">
    <property type="entry name" value="STAS_dom_sf"/>
</dbReference>
<dbReference type="PANTHER" id="PTHR33495">
    <property type="entry name" value="ANTI-SIGMA FACTOR ANTAGONIST TM_1081-RELATED-RELATED"/>
    <property type="match status" value="1"/>
</dbReference>
<organism evidence="3 4">
    <name type="scientific">Prauserella muralis</name>
    <dbReference type="NCBI Taxonomy" id="588067"/>
    <lineage>
        <taxon>Bacteria</taxon>
        <taxon>Bacillati</taxon>
        <taxon>Actinomycetota</taxon>
        <taxon>Actinomycetes</taxon>
        <taxon>Pseudonocardiales</taxon>
        <taxon>Pseudonocardiaceae</taxon>
        <taxon>Prauserella</taxon>
    </lineage>
</organism>
<dbReference type="RefSeq" id="WP_245992486.1">
    <property type="nucleotide sequence ID" value="NZ_MASW01000002.1"/>
</dbReference>
<protein>
    <recommendedName>
        <fullName evidence="2">Anti-sigma factor antagonist</fullName>
    </recommendedName>
</protein>
<proteinExistence type="inferred from homology"/>
<name>A0A2V4AZZ4_9PSEU</name>
<dbReference type="AlphaFoldDB" id="A0A2V4AZZ4"/>
<gene>
    <name evidence="3" type="ORF">BAY60_12765</name>
</gene>
<comment type="similarity">
    <text evidence="1 2">Belongs to the anti-sigma-factor antagonist family.</text>
</comment>
<reference evidence="3 4" key="1">
    <citation type="submission" date="2016-07" db="EMBL/GenBank/DDBJ databases">
        <title>Draft genome sequence of Prauserella muralis DSM 45305, isolated from a mould-covered wall in an indoor environment.</title>
        <authorList>
            <person name="Ruckert C."/>
            <person name="Albersmeier A."/>
            <person name="Jiang C.-L."/>
            <person name="Jiang Y."/>
            <person name="Kalinowski J."/>
            <person name="Schneider O."/>
            <person name="Winkler A."/>
            <person name="Zotchev S.B."/>
        </authorList>
    </citation>
    <scope>NUCLEOTIDE SEQUENCE [LARGE SCALE GENOMIC DNA]</scope>
    <source>
        <strain evidence="3 4">DSM 45305</strain>
    </source>
</reference>
<dbReference type="PANTHER" id="PTHR33495:SF2">
    <property type="entry name" value="ANTI-SIGMA FACTOR ANTAGONIST TM_1081-RELATED"/>
    <property type="match status" value="1"/>
</dbReference>
<accession>A0A2V4AZZ4</accession>
<dbReference type="CDD" id="cd07043">
    <property type="entry name" value="STAS_anti-anti-sigma_factors"/>
    <property type="match status" value="1"/>
</dbReference>
<dbReference type="Pfam" id="PF01740">
    <property type="entry name" value="STAS"/>
    <property type="match status" value="1"/>
</dbReference>